<sequence>MADPAPTRSAPNTCQAARVITAATMVTMLLGLSGLTLTVTVVSLVLATPLLVLFSPVLVPAAVVVFLTTTGLVMSGGFGVTALSGLALFYRYASGRGPVGSERVDVARARVGEWVRDYGWHVRS</sequence>
<evidence type="ECO:0000256" key="6">
    <source>
        <dbReference type="ARBA" id="ARBA00022989"/>
    </source>
</evidence>
<keyword evidence="4" id="KW-0551">Lipid droplet</keyword>
<comment type="caution">
    <text evidence="9">The sequence shown here is derived from an EMBL/GenBank/DDBJ whole genome shotgun (WGS) entry which is preliminary data.</text>
</comment>
<evidence type="ECO:0000256" key="3">
    <source>
        <dbReference type="ARBA" id="ARBA00010858"/>
    </source>
</evidence>
<keyword evidence="10" id="KW-1185">Reference proteome</keyword>
<dbReference type="GO" id="GO:0016020">
    <property type="term" value="C:membrane"/>
    <property type="evidence" value="ECO:0007669"/>
    <property type="project" value="UniProtKB-SubCell"/>
</dbReference>
<reference evidence="9" key="2">
    <citation type="submission" date="2023-06" db="EMBL/GenBank/DDBJ databases">
        <authorList>
            <person name="Ma L."/>
            <person name="Liu K.-W."/>
            <person name="Li Z."/>
            <person name="Hsiao Y.-Y."/>
            <person name="Qi Y."/>
            <person name="Fu T."/>
            <person name="Tang G."/>
            <person name="Zhang D."/>
            <person name="Sun W.-H."/>
            <person name="Liu D.-K."/>
            <person name="Li Y."/>
            <person name="Chen G.-Z."/>
            <person name="Liu X.-D."/>
            <person name="Liao X.-Y."/>
            <person name="Jiang Y.-T."/>
            <person name="Yu X."/>
            <person name="Hao Y."/>
            <person name="Huang J."/>
            <person name="Zhao X.-W."/>
            <person name="Ke S."/>
            <person name="Chen Y.-Y."/>
            <person name="Wu W.-L."/>
            <person name="Hsu J.-L."/>
            <person name="Lin Y.-F."/>
            <person name="Huang M.-D."/>
            <person name="Li C.-Y."/>
            <person name="Huang L."/>
            <person name="Wang Z.-W."/>
            <person name="Zhao X."/>
            <person name="Zhong W.-Y."/>
            <person name="Peng D.-H."/>
            <person name="Ahmad S."/>
            <person name="Lan S."/>
            <person name="Zhang J.-S."/>
            <person name="Tsai W.-C."/>
            <person name="Van De Peer Y."/>
            <person name="Liu Z.-J."/>
        </authorList>
    </citation>
    <scope>NUCLEOTIDE SEQUENCE</scope>
    <source>
        <strain evidence="9">CP</strain>
        <tissue evidence="9">Leaves</tissue>
    </source>
</reference>
<dbReference type="AlphaFoldDB" id="A0AAV9CN63"/>
<dbReference type="EMBL" id="JAUJYO010000018">
    <property type="protein sequence ID" value="KAK1290325.1"/>
    <property type="molecule type" value="Genomic_DNA"/>
</dbReference>
<evidence type="ECO:0000256" key="7">
    <source>
        <dbReference type="ARBA" id="ARBA00023136"/>
    </source>
</evidence>
<name>A0AAV9CN63_ACOCL</name>
<gene>
    <name evidence="9" type="ORF">QJS10_CPB18g00955</name>
</gene>
<evidence type="ECO:0000256" key="8">
    <source>
        <dbReference type="SAM" id="Phobius"/>
    </source>
</evidence>
<dbReference type="GO" id="GO:0048608">
    <property type="term" value="P:reproductive structure development"/>
    <property type="evidence" value="ECO:0007669"/>
    <property type="project" value="UniProtKB-ARBA"/>
</dbReference>
<dbReference type="Pfam" id="PF01277">
    <property type="entry name" value="Oleosin"/>
    <property type="match status" value="1"/>
</dbReference>
<feature type="transmembrane region" description="Helical" evidence="8">
    <location>
        <begin position="57"/>
        <end position="90"/>
    </location>
</feature>
<keyword evidence="6 8" id="KW-1133">Transmembrane helix</keyword>
<keyword evidence="7 8" id="KW-0472">Membrane</keyword>
<evidence type="ECO:0000256" key="2">
    <source>
        <dbReference type="ARBA" id="ARBA00004502"/>
    </source>
</evidence>
<comment type="subcellular location">
    <subcellularLocation>
        <location evidence="2">Lipid droplet</location>
    </subcellularLocation>
    <subcellularLocation>
        <location evidence="1">Membrane</location>
        <topology evidence="1">Multi-pass membrane protein</topology>
    </subcellularLocation>
</comment>
<evidence type="ECO:0000313" key="10">
    <source>
        <dbReference type="Proteomes" id="UP001180020"/>
    </source>
</evidence>
<organism evidence="9 10">
    <name type="scientific">Acorus calamus</name>
    <name type="common">Sweet flag</name>
    <dbReference type="NCBI Taxonomy" id="4465"/>
    <lineage>
        <taxon>Eukaryota</taxon>
        <taxon>Viridiplantae</taxon>
        <taxon>Streptophyta</taxon>
        <taxon>Embryophyta</taxon>
        <taxon>Tracheophyta</taxon>
        <taxon>Spermatophyta</taxon>
        <taxon>Magnoliopsida</taxon>
        <taxon>Liliopsida</taxon>
        <taxon>Acoraceae</taxon>
        <taxon>Acorus</taxon>
    </lineage>
</organism>
<accession>A0AAV9CN63</accession>
<comment type="similarity">
    <text evidence="3">Belongs to the oleosin family.</text>
</comment>
<dbReference type="GO" id="GO:0009791">
    <property type="term" value="P:post-embryonic development"/>
    <property type="evidence" value="ECO:0007669"/>
    <property type="project" value="UniProtKB-ARBA"/>
</dbReference>
<dbReference type="PANTHER" id="PTHR33203:SF24">
    <property type="entry name" value="OLEOSIN"/>
    <property type="match status" value="1"/>
</dbReference>
<evidence type="ECO:0000256" key="1">
    <source>
        <dbReference type="ARBA" id="ARBA00004141"/>
    </source>
</evidence>
<reference evidence="9" key="1">
    <citation type="journal article" date="2023" name="Nat. Commun.">
        <title>Diploid and tetraploid genomes of Acorus and the evolution of monocots.</title>
        <authorList>
            <person name="Ma L."/>
            <person name="Liu K.W."/>
            <person name="Li Z."/>
            <person name="Hsiao Y.Y."/>
            <person name="Qi Y."/>
            <person name="Fu T."/>
            <person name="Tang G.D."/>
            <person name="Zhang D."/>
            <person name="Sun W.H."/>
            <person name="Liu D.K."/>
            <person name="Li Y."/>
            <person name="Chen G.Z."/>
            <person name="Liu X.D."/>
            <person name="Liao X.Y."/>
            <person name="Jiang Y.T."/>
            <person name="Yu X."/>
            <person name="Hao Y."/>
            <person name="Huang J."/>
            <person name="Zhao X.W."/>
            <person name="Ke S."/>
            <person name="Chen Y.Y."/>
            <person name="Wu W.L."/>
            <person name="Hsu J.L."/>
            <person name="Lin Y.F."/>
            <person name="Huang M.D."/>
            <person name="Li C.Y."/>
            <person name="Huang L."/>
            <person name="Wang Z.W."/>
            <person name="Zhao X."/>
            <person name="Zhong W.Y."/>
            <person name="Peng D.H."/>
            <person name="Ahmad S."/>
            <person name="Lan S."/>
            <person name="Zhang J.S."/>
            <person name="Tsai W.C."/>
            <person name="Van de Peer Y."/>
            <person name="Liu Z.J."/>
        </authorList>
    </citation>
    <scope>NUCLEOTIDE SEQUENCE</scope>
    <source>
        <strain evidence="9">CP</strain>
    </source>
</reference>
<evidence type="ECO:0000313" key="9">
    <source>
        <dbReference type="EMBL" id="KAK1290325.1"/>
    </source>
</evidence>
<dbReference type="InterPro" id="IPR000136">
    <property type="entry name" value="Oleosin"/>
</dbReference>
<dbReference type="Proteomes" id="UP001180020">
    <property type="component" value="Unassembled WGS sequence"/>
</dbReference>
<keyword evidence="5 8" id="KW-0812">Transmembrane</keyword>
<evidence type="ECO:0000256" key="4">
    <source>
        <dbReference type="ARBA" id="ARBA00022677"/>
    </source>
</evidence>
<protein>
    <recommendedName>
        <fullName evidence="11">Oleosin</fullName>
    </recommendedName>
</protein>
<dbReference type="GO" id="GO:0012511">
    <property type="term" value="C:monolayer-surrounded lipid storage body"/>
    <property type="evidence" value="ECO:0007669"/>
    <property type="project" value="InterPro"/>
</dbReference>
<dbReference type="GO" id="GO:0019915">
    <property type="term" value="P:lipid storage"/>
    <property type="evidence" value="ECO:0007669"/>
    <property type="project" value="TreeGrafter"/>
</dbReference>
<evidence type="ECO:0008006" key="11">
    <source>
        <dbReference type="Google" id="ProtNLM"/>
    </source>
</evidence>
<dbReference type="PANTHER" id="PTHR33203">
    <property type="entry name" value="OLEOSIN"/>
    <property type="match status" value="1"/>
</dbReference>
<evidence type="ECO:0000256" key="5">
    <source>
        <dbReference type="ARBA" id="ARBA00022692"/>
    </source>
</evidence>
<proteinExistence type="inferred from homology"/>